<evidence type="ECO:0000313" key="4">
    <source>
        <dbReference type="Proteomes" id="UP000219788"/>
    </source>
</evidence>
<dbReference type="OrthoDB" id="6415331at2"/>
<accession>A0A2A7U0J1</accession>
<reference evidence="4" key="1">
    <citation type="submission" date="2017-09" db="EMBL/GenBank/DDBJ databases">
        <title>FDA dAtabase for Regulatory Grade micrObial Sequences (FDA-ARGOS): Supporting development and validation of Infectious Disease Dx tests.</title>
        <authorList>
            <person name="Goldberg B."/>
            <person name="Campos J."/>
            <person name="Tallon L."/>
            <person name="Sadzewicz L."/>
            <person name="Ott S."/>
            <person name="Zhao X."/>
            <person name="Nagaraj S."/>
            <person name="Vavikolanu K."/>
            <person name="Aluvathingal J."/>
            <person name="Nadendla S."/>
            <person name="Geyer C."/>
            <person name="Sichtig H."/>
        </authorList>
    </citation>
    <scope>NUCLEOTIDE SEQUENCE [LARGE SCALE GENOMIC DNA]</scope>
    <source>
        <strain evidence="4">FDAARGOS_370</strain>
    </source>
</reference>
<dbReference type="AlphaFoldDB" id="A0A2A7U0J1"/>
<sequence length="149" mass="16147">MKNTTRGKILFSISATLLLAACSDMSMHPYAAYGTPVDVIAPAGRYSEWHTDSRSHTTGDSQTQSQGNCTQSEDSQYHDNGFTRTRQSNCNTHSQTHSSSTTKTRSSSVGFSVGGPIGASLGLIKQMESMNHPQDNGMGSHDMFKEFGF</sequence>
<feature type="compositionally biased region" description="Polar residues" evidence="1">
    <location>
        <begin position="58"/>
        <end position="74"/>
    </location>
</feature>
<organism evidence="3 4">
    <name type="scientific">Edwardsiella tarda</name>
    <dbReference type="NCBI Taxonomy" id="636"/>
    <lineage>
        <taxon>Bacteria</taxon>
        <taxon>Pseudomonadati</taxon>
        <taxon>Pseudomonadota</taxon>
        <taxon>Gammaproteobacteria</taxon>
        <taxon>Enterobacterales</taxon>
        <taxon>Hafniaceae</taxon>
        <taxon>Edwardsiella</taxon>
    </lineage>
</organism>
<evidence type="ECO:0000313" key="3">
    <source>
        <dbReference type="EMBL" id="PEH71885.1"/>
    </source>
</evidence>
<dbReference type="EMBL" id="PDDV01000013">
    <property type="protein sequence ID" value="PEH71885.1"/>
    <property type="molecule type" value="Genomic_DNA"/>
</dbReference>
<dbReference type="PROSITE" id="PS51257">
    <property type="entry name" value="PROKAR_LIPOPROTEIN"/>
    <property type="match status" value="1"/>
</dbReference>
<feature type="compositionally biased region" description="Low complexity" evidence="1">
    <location>
        <begin position="92"/>
        <end position="108"/>
    </location>
</feature>
<keyword evidence="2" id="KW-0732">Signal</keyword>
<gene>
    <name evidence="3" type="ORF">CRM76_08080</name>
</gene>
<feature type="region of interest" description="Disordered" evidence="1">
    <location>
        <begin position="50"/>
        <end position="112"/>
    </location>
</feature>
<feature type="signal peptide" evidence="2">
    <location>
        <begin position="1"/>
        <end position="31"/>
    </location>
</feature>
<protein>
    <recommendedName>
        <fullName evidence="5">Lipoprotein</fullName>
    </recommendedName>
</protein>
<feature type="compositionally biased region" description="Polar residues" evidence="1">
    <location>
        <begin position="82"/>
        <end position="91"/>
    </location>
</feature>
<evidence type="ECO:0000256" key="1">
    <source>
        <dbReference type="SAM" id="MobiDB-lite"/>
    </source>
</evidence>
<dbReference type="RefSeq" id="WP_035598166.1">
    <property type="nucleotide sequence ID" value="NZ_CP011359.2"/>
</dbReference>
<comment type="caution">
    <text evidence="3">The sequence shown here is derived from an EMBL/GenBank/DDBJ whole genome shotgun (WGS) entry which is preliminary data.</text>
</comment>
<evidence type="ECO:0008006" key="5">
    <source>
        <dbReference type="Google" id="ProtNLM"/>
    </source>
</evidence>
<dbReference type="Proteomes" id="UP000219788">
    <property type="component" value="Unassembled WGS sequence"/>
</dbReference>
<feature type="chain" id="PRO_5012202321" description="Lipoprotein" evidence="2">
    <location>
        <begin position="32"/>
        <end position="149"/>
    </location>
</feature>
<name>A0A2A7U0J1_EDWTA</name>
<proteinExistence type="predicted"/>
<evidence type="ECO:0000256" key="2">
    <source>
        <dbReference type="SAM" id="SignalP"/>
    </source>
</evidence>
<dbReference type="GeneID" id="93124986"/>